<evidence type="ECO:0000313" key="2">
    <source>
        <dbReference type="EMBL" id="ETA68424.1"/>
    </source>
</evidence>
<protein>
    <submittedName>
        <fullName evidence="2">Uncharacterized protein</fullName>
    </submittedName>
</protein>
<gene>
    <name evidence="2" type="ORF">MettiDRAFT_1895</name>
</gene>
<reference evidence="2 3" key="1">
    <citation type="submission" date="2013-08" db="EMBL/GenBank/DDBJ databases">
        <authorList>
            <consortium name="DOE Joint Genome Institute"/>
            <person name="Eisen J."/>
            <person name="Huntemann M."/>
            <person name="Han J."/>
            <person name="Chen A."/>
            <person name="Kyrpides N."/>
            <person name="Mavromatis K."/>
            <person name="Markowitz V."/>
            <person name="Palaniappan K."/>
            <person name="Ivanova N."/>
            <person name="Schaumberg A."/>
            <person name="Pati A."/>
            <person name="Liolios K."/>
            <person name="Nordberg H.P."/>
            <person name="Cantor M.N."/>
            <person name="Hua S.X."/>
            <person name="Woyke T."/>
        </authorList>
    </citation>
    <scope>NUCLEOTIDE SEQUENCE [LARGE SCALE GENOMIC DNA]</scope>
    <source>
        <strain evidence="2 3">DSM 2278</strain>
    </source>
</reference>
<evidence type="ECO:0000313" key="3">
    <source>
        <dbReference type="Proteomes" id="UP000019483"/>
    </source>
</evidence>
<proteinExistence type="predicted"/>
<name>W9DPV0_METTI</name>
<organism evidence="2 3">
    <name type="scientific">Methanolobus tindarius DSM 2278</name>
    <dbReference type="NCBI Taxonomy" id="1090322"/>
    <lineage>
        <taxon>Archaea</taxon>
        <taxon>Methanobacteriati</taxon>
        <taxon>Methanobacteriota</taxon>
        <taxon>Stenosarchaea group</taxon>
        <taxon>Methanomicrobia</taxon>
        <taxon>Methanosarcinales</taxon>
        <taxon>Methanosarcinaceae</taxon>
        <taxon>Methanolobus</taxon>
    </lineage>
</organism>
<dbReference type="EMBL" id="AZAJ01000001">
    <property type="protein sequence ID" value="ETA68424.1"/>
    <property type="molecule type" value="Genomic_DNA"/>
</dbReference>
<evidence type="ECO:0000256" key="1">
    <source>
        <dbReference type="SAM" id="Coils"/>
    </source>
</evidence>
<dbReference type="Proteomes" id="UP000019483">
    <property type="component" value="Unassembled WGS sequence"/>
</dbReference>
<keyword evidence="1" id="KW-0175">Coiled coil</keyword>
<sequence length="299" mass="32545">MKKLPLIILGILILMVLISGLSDSDRHSGKEGPKMSSGQPGYINKELYEEVPSSISEEKLKPQDENEFLEDNIQKSDEIILRLEDSIERLETEGNDVSDLEEMVADYSSLVSDAGSYLEKADSADSVSEERKYVELSKENMVQSDILLKKIFVAMHNYMPGPVELEGNESLDASGSGVMILTGDLDVNLSMSSGKFSVVDFEGDMSVDTDGLMNLNMVTESAVSTSVSEDLHHMISYVDVQGNVSLSGSGMTIAVMGDNTTLHVTGVGEIQLYGNGNYYLDDSGSIKEGVWLAPIFETV</sequence>
<dbReference type="RefSeq" id="WP_023845559.1">
    <property type="nucleotide sequence ID" value="NZ_AZAJ01000001.1"/>
</dbReference>
<dbReference type="OrthoDB" id="125627at2157"/>
<comment type="caution">
    <text evidence="2">The sequence shown here is derived from an EMBL/GenBank/DDBJ whole genome shotgun (WGS) entry which is preliminary data.</text>
</comment>
<keyword evidence="3" id="KW-1185">Reference proteome</keyword>
<feature type="coiled-coil region" evidence="1">
    <location>
        <begin position="66"/>
        <end position="93"/>
    </location>
</feature>
<dbReference type="AlphaFoldDB" id="W9DPV0"/>
<accession>W9DPV0</accession>